<keyword evidence="1" id="KW-0810">Translation regulation</keyword>
<dbReference type="EMBL" id="LIHL02000013">
    <property type="protein sequence ID" value="KAF5450513.1"/>
    <property type="molecule type" value="Genomic_DNA"/>
</dbReference>
<dbReference type="FunFam" id="3.30.160.100:FF:000006">
    <property type="entry name" value="Ribosome-binding factor PSRP1, chloroplastic"/>
    <property type="match status" value="1"/>
</dbReference>
<gene>
    <name evidence="3" type="ORF">F2P56_030855</name>
</gene>
<dbReference type="CDD" id="cd00552">
    <property type="entry name" value="RaiA"/>
    <property type="match status" value="1"/>
</dbReference>
<dbReference type="InterPro" id="IPR032528">
    <property type="entry name" value="Ribosom_S30AE_C"/>
</dbReference>
<reference evidence="3" key="1">
    <citation type="submission" date="2015-10" db="EMBL/GenBank/DDBJ databases">
        <authorList>
            <person name="Martinez-Garcia P.J."/>
            <person name="Crepeau M.W."/>
            <person name="Puiu D."/>
            <person name="Gonzalez-Ibeas D."/>
            <person name="Whalen J."/>
            <person name="Stevens K."/>
            <person name="Paul R."/>
            <person name="Butterfield T."/>
            <person name="Britton M."/>
            <person name="Reagan R."/>
            <person name="Chakraborty S."/>
            <person name="Walawage S.L."/>
            <person name="Vasquez-Gross H.A."/>
            <person name="Cardeno C."/>
            <person name="Famula R."/>
            <person name="Pratt K."/>
            <person name="Kuruganti S."/>
            <person name="Aradhya M.K."/>
            <person name="Leslie C.A."/>
            <person name="Dandekar A.M."/>
            <person name="Salzberg S.L."/>
            <person name="Wegrzyn J.L."/>
            <person name="Langley C.H."/>
            <person name="Neale D.B."/>
        </authorList>
    </citation>
    <scope>NUCLEOTIDE SEQUENCE</scope>
    <source>
        <tissue evidence="3">Leaves</tissue>
    </source>
</reference>
<dbReference type="Pfam" id="PF02482">
    <property type="entry name" value="Ribosomal_S30AE"/>
    <property type="match status" value="1"/>
</dbReference>
<dbReference type="Proteomes" id="UP000619265">
    <property type="component" value="Unassembled WGS sequence"/>
</dbReference>
<dbReference type="PANTHER" id="PTHR33231">
    <property type="entry name" value="30S RIBOSOMAL PROTEIN"/>
    <property type="match status" value="1"/>
</dbReference>
<dbReference type="Gene3D" id="3.30.505.50">
    <property type="entry name" value="Sigma 54 modulation/S30EA ribosomal protein, C-terminal domain"/>
    <property type="match status" value="1"/>
</dbReference>
<reference evidence="3" key="2">
    <citation type="submission" date="2020-03" db="EMBL/GenBank/DDBJ databases">
        <title>Walnut 2.0.</title>
        <authorList>
            <person name="Marrano A."/>
            <person name="Britton M."/>
            <person name="Zimin A.V."/>
            <person name="Zaini P.A."/>
            <person name="Workman R."/>
            <person name="Puiu D."/>
            <person name="Bianco L."/>
            <person name="Allen B.J."/>
            <person name="Troggio M."/>
            <person name="Leslie C.A."/>
            <person name="Timp W."/>
            <person name="Dendekar A."/>
            <person name="Salzberg S.L."/>
            <person name="Neale D.B."/>
        </authorList>
    </citation>
    <scope>NUCLEOTIDE SEQUENCE</scope>
    <source>
        <tissue evidence="3">Leaves</tissue>
    </source>
</reference>
<dbReference type="Gene3D" id="3.30.160.100">
    <property type="entry name" value="Ribosome hibernation promotion factor-like"/>
    <property type="match status" value="1"/>
</dbReference>
<comment type="caution">
    <text evidence="3">The sequence shown here is derived from an EMBL/GenBank/DDBJ whole genome shotgun (WGS) entry which is preliminary data.</text>
</comment>
<dbReference type="InterPro" id="IPR038416">
    <property type="entry name" value="Ribosom_S30AE_C_sf"/>
</dbReference>
<dbReference type="InterPro" id="IPR034694">
    <property type="entry name" value="HPF_long/plastid"/>
</dbReference>
<dbReference type="PANTHER" id="PTHR33231:SF1">
    <property type="entry name" value="30S RIBOSOMAL PROTEIN"/>
    <property type="match status" value="1"/>
</dbReference>
<evidence type="ECO:0000259" key="2">
    <source>
        <dbReference type="Pfam" id="PF16321"/>
    </source>
</evidence>
<feature type="non-terminal residue" evidence="3">
    <location>
        <position position="350"/>
    </location>
</feature>
<dbReference type="GO" id="GO:0006417">
    <property type="term" value="P:regulation of translation"/>
    <property type="evidence" value="ECO:0007669"/>
    <property type="project" value="UniProtKB-KW"/>
</dbReference>
<proteinExistence type="inferred from homology"/>
<organism evidence="3 4">
    <name type="scientific">Juglans regia</name>
    <name type="common">English walnut</name>
    <dbReference type="NCBI Taxonomy" id="51240"/>
    <lineage>
        <taxon>Eukaryota</taxon>
        <taxon>Viridiplantae</taxon>
        <taxon>Streptophyta</taxon>
        <taxon>Embryophyta</taxon>
        <taxon>Tracheophyta</taxon>
        <taxon>Spermatophyta</taxon>
        <taxon>Magnoliopsida</taxon>
        <taxon>eudicotyledons</taxon>
        <taxon>Gunneridae</taxon>
        <taxon>Pentapetalae</taxon>
        <taxon>rosids</taxon>
        <taxon>fabids</taxon>
        <taxon>Fagales</taxon>
        <taxon>Juglandaceae</taxon>
        <taxon>Juglans</taxon>
    </lineage>
</organism>
<sequence length="350" mass="39134">AHPFPFPLHALSHCLPFSPHPNTPPRSMASLLYSLQPTLHQFHISPSSSSPSSSSSFCSSSATVSLFSSTTLPTKLPNPLALTLSSYKSSFLKNLKPVSLTPRTNHGNGSSLSIRMSWGGPLSSVKLIIQGKNLELTDTVKKHVEEKVGKAVAKHSHLVREVDVRLSVRGGEFGKGPRIRRCEVTLYAKKHGVIRAEEDAETVYGSIDLVSSIIQRKLRKIKEKESDHGRHMKGFDRLKVREPMVQAVEEKAEENEEDALPQEEDEQIINEIVRTKYFDMPPLTVSEAIEQLENIDHDFYGFRNEETGEINIIYKRKVGGYGLIIPKENFEAEKLEPMVVKPDRESSLAD</sequence>
<protein>
    <recommendedName>
        <fullName evidence="2">Sigma 54 modulation/S30EA ribosomal protein C-terminal domain-containing protein</fullName>
    </recommendedName>
</protein>
<accession>A0A833U4C8</accession>
<evidence type="ECO:0000256" key="1">
    <source>
        <dbReference type="ARBA" id="ARBA00022845"/>
    </source>
</evidence>
<feature type="domain" description="Sigma 54 modulation/S30EA ribosomal protein C-terminal" evidence="2">
    <location>
        <begin position="271"/>
        <end position="323"/>
    </location>
</feature>
<dbReference type="InterPro" id="IPR036567">
    <property type="entry name" value="RHF-like"/>
</dbReference>
<dbReference type="FunFam" id="3.30.505.50:FF:000003">
    <property type="entry name" value="ribosome-binding factor PSRP1, chloroplastic"/>
    <property type="match status" value="1"/>
</dbReference>
<dbReference type="AlphaFoldDB" id="A0A833U4C8"/>
<name>A0A833U4C8_JUGRE</name>
<dbReference type="SUPFAM" id="SSF69754">
    <property type="entry name" value="Ribosome binding protein Y (YfiA homologue)"/>
    <property type="match status" value="1"/>
</dbReference>
<dbReference type="Pfam" id="PF16321">
    <property type="entry name" value="Ribosom_S30AE_C"/>
    <property type="match status" value="1"/>
</dbReference>
<dbReference type="Gramene" id="Jr13_24250_p1">
    <property type="protein sequence ID" value="cds.Jr13_24250_p1"/>
    <property type="gene ID" value="Jr13_24250"/>
</dbReference>
<dbReference type="HAMAP" id="MF_00839">
    <property type="entry name" value="HPF"/>
    <property type="match status" value="1"/>
</dbReference>
<evidence type="ECO:0000313" key="3">
    <source>
        <dbReference type="EMBL" id="KAF5450513.1"/>
    </source>
</evidence>
<dbReference type="InterPro" id="IPR003489">
    <property type="entry name" value="RHF/RaiA"/>
</dbReference>
<dbReference type="NCBIfam" id="TIGR00741">
    <property type="entry name" value="yfiA"/>
    <property type="match status" value="1"/>
</dbReference>
<dbReference type="InterPro" id="IPR050574">
    <property type="entry name" value="HPF/YfiA_ribosome-assoc"/>
</dbReference>
<evidence type="ECO:0000313" key="4">
    <source>
        <dbReference type="Proteomes" id="UP000619265"/>
    </source>
</evidence>